<comment type="caution">
    <text evidence="1">The sequence shown here is derived from an EMBL/GenBank/DDBJ whole genome shotgun (WGS) entry which is preliminary data.</text>
</comment>
<evidence type="ECO:0000313" key="1">
    <source>
        <dbReference type="EMBL" id="EXX52086.1"/>
    </source>
</evidence>
<dbReference type="EMBL" id="JEMT01029477">
    <property type="protein sequence ID" value="EXX52086.1"/>
    <property type="molecule type" value="Genomic_DNA"/>
</dbReference>
<gene>
    <name evidence="1" type="ORF">RirG_256110</name>
</gene>
<dbReference type="AlphaFoldDB" id="A0A015JY77"/>
<organism evidence="1 2">
    <name type="scientific">Rhizophagus irregularis (strain DAOM 197198w)</name>
    <name type="common">Glomus intraradices</name>
    <dbReference type="NCBI Taxonomy" id="1432141"/>
    <lineage>
        <taxon>Eukaryota</taxon>
        <taxon>Fungi</taxon>
        <taxon>Fungi incertae sedis</taxon>
        <taxon>Mucoromycota</taxon>
        <taxon>Glomeromycotina</taxon>
        <taxon>Glomeromycetes</taxon>
        <taxon>Glomerales</taxon>
        <taxon>Glomeraceae</taxon>
        <taxon>Rhizophagus</taxon>
    </lineage>
</organism>
<name>A0A015JY77_RHIIW</name>
<protein>
    <submittedName>
        <fullName evidence="1">Uncharacterized protein</fullName>
    </submittedName>
</protein>
<dbReference type="Proteomes" id="UP000022910">
    <property type="component" value="Unassembled WGS sequence"/>
</dbReference>
<keyword evidence="2" id="KW-1185">Reference proteome</keyword>
<reference evidence="1 2" key="1">
    <citation type="submission" date="2014-02" db="EMBL/GenBank/DDBJ databases">
        <title>Single nucleus genome sequencing reveals high similarity among nuclei of an endomycorrhizal fungus.</title>
        <authorList>
            <person name="Lin K."/>
            <person name="Geurts R."/>
            <person name="Zhang Z."/>
            <person name="Limpens E."/>
            <person name="Saunders D.G."/>
            <person name="Mu D."/>
            <person name="Pang E."/>
            <person name="Cao H."/>
            <person name="Cha H."/>
            <person name="Lin T."/>
            <person name="Zhou Q."/>
            <person name="Shang Y."/>
            <person name="Li Y."/>
            <person name="Ivanov S."/>
            <person name="Sharma T."/>
            <person name="Velzen R.V."/>
            <person name="Ruijter N.D."/>
            <person name="Aanen D.K."/>
            <person name="Win J."/>
            <person name="Kamoun S."/>
            <person name="Bisseling T."/>
            <person name="Huang S."/>
        </authorList>
    </citation>
    <scope>NUCLEOTIDE SEQUENCE [LARGE SCALE GENOMIC DNA]</scope>
    <source>
        <strain evidence="2">DAOM197198w</strain>
    </source>
</reference>
<evidence type="ECO:0000313" key="2">
    <source>
        <dbReference type="Proteomes" id="UP000022910"/>
    </source>
</evidence>
<sequence>MNTSERELIIAKEQINNPNEIYNWLSNNQTTAESIFLLGYFNYYGIGTIKDEERAFKSVSEENQILA</sequence>
<accession>A0A015JY77</accession>
<dbReference type="HOGENOM" id="CLU_2813650_0_0_1"/>
<proteinExistence type="predicted"/>